<organism evidence="2 3">
    <name type="scientific">Microbacterium radiodurans</name>
    <dbReference type="NCBI Taxonomy" id="661398"/>
    <lineage>
        <taxon>Bacteria</taxon>
        <taxon>Bacillati</taxon>
        <taxon>Actinomycetota</taxon>
        <taxon>Actinomycetes</taxon>
        <taxon>Micrococcales</taxon>
        <taxon>Microbacteriaceae</taxon>
        <taxon>Microbacterium</taxon>
    </lineage>
</organism>
<gene>
    <name evidence="2" type="ORF">F6B42_14095</name>
</gene>
<name>A0A5J5IPM1_9MICO</name>
<dbReference type="GO" id="GO:0016874">
    <property type="term" value="F:ligase activity"/>
    <property type="evidence" value="ECO:0007669"/>
    <property type="project" value="UniProtKB-KW"/>
</dbReference>
<reference evidence="3" key="1">
    <citation type="submission" date="2019-09" db="EMBL/GenBank/DDBJ databases">
        <title>Mumia zhuanghuii sp. nov. isolated from the intestinal contents of plateau pika (Ochotona curzoniae) in the Qinghai-Tibet plateau of China.</title>
        <authorList>
            <person name="Tian Z."/>
        </authorList>
    </citation>
    <scope>NUCLEOTIDE SEQUENCE [LARGE SCALE GENOMIC DNA]</scope>
    <source>
        <strain evidence="3">DSM 25564</strain>
    </source>
</reference>
<dbReference type="Pfam" id="PF25355">
    <property type="entry name" value="DUF7882"/>
    <property type="match status" value="1"/>
</dbReference>
<evidence type="ECO:0000313" key="2">
    <source>
        <dbReference type="EMBL" id="KAA9084112.1"/>
    </source>
</evidence>
<keyword evidence="2" id="KW-0436">Ligase</keyword>
<dbReference type="Proteomes" id="UP000327039">
    <property type="component" value="Unassembled WGS sequence"/>
</dbReference>
<protein>
    <submittedName>
        <fullName evidence="2">ATP-dependent DNA ligase</fullName>
    </submittedName>
</protein>
<dbReference type="OrthoDB" id="5123855at2"/>
<accession>A0A5J5IPM1</accession>
<dbReference type="RefSeq" id="WP_150420359.1">
    <property type="nucleotide sequence ID" value="NZ_VYRZ01000004.1"/>
</dbReference>
<keyword evidence="3" id="KW-1185">Reference proteome</keyword>
<proteinExistence type="predicted"/>
<feature type="domain" description="DUF7882" evidence="1">
    <location>
        <begin position="1"/>
        <end position="95"/>
    </location>
</feature>
<dbReference type="AlphaFoldDB" id="A0A5J5IPM1"/>
<evidence type="ECO:0000259" key="1">
    <source>
        <dbReference type="Pfam" id="PF25355"/>
    </source>
</evidence>
<evidence type="ECO:0000313" key="3">
    <source>
        <dbReference type="Proteomes" id="UP000327039"/>
    </source>
</evidence>
<comment type="caution">
    <text evidence="2">The sequence shown here is derived from an EMBL/GenBank/DDBJ whole genome shotgun (WGS) entry which is preliminary data.</text>
</comment>
<sequence>MGRFLYQNAANSVEVDDRALAHLRLVIMTKLRRGEPFMFETSSPHGTGRRDFWMHPTIAVQFYFAGSRPPQINHRWVESLMESANSADGLRMVPEPQG</sequence>
<dbReference type="InterPro" id="IPR057204">
    <property type="entry name" value="DUF7882"/>
</dbReference>
<dbReference type="EMBL" id="VYRZ01000004">
    <property type="protein sequence ID" value="KAA9084112.1"/>
    <property type="molecule type" value="Genomic_DNA"/>
</dbReference>